<dbReference type="PANTHER" id="PTHR34561:SF1">
    <property type="entry name" value="NADH DEHYDROGENASE [UBIQUINONE] 1 ALPHA SUBCOMPLEX ASSEMBLY FACTOR 8"/>
    <property type="match status" value="1"/>
</dbReference>
<evidence type="ECO:0000313" key="1">
    <source>
        <dbReference type="EMBL" id="ORX61459.1"/>
    </source>
</evidence>
<protein>
    <recommendedName>
        <fullName evidence="3">CHCH domain-containing protein</fullName>
    </recommendedName>
</protein>
<organism evidence="1 2">
    <name type="scientific">Hesseltinella vesiculosa</name>
    <dbReference type="NCBI Taxonomy" id="101127"/>
    <lineage>
        <taxon>Eukaryota</taxon>
        <taxon>Fungi</taxon>
        <taxon>Fungi incertae sedis</taxon>
        <taxon>Mucoromycota</taxon>
        <taxon>Mucoromycotina</taxon>
        <taxon>Mucoromycetes</taxon>
        <taxon>Mucorales</taxon>
        <taxon>Cunninghamellaceae</taxon>
        <taxon>Hesseltinella</taxon>
    </lineage>
</organism>
<dbReference type="GO" id="GO:0032981">
    <property type="term" value="P:mitochondrial respiratory chain complex I assembly"/>
    <property type="evidence" value="ECO:0007669"/>
    <property type="project" value="InterPro"/>
</dbReference>
<dbReference type="PANTHER" id="PTHR34561">
    <property type="entry name" value="NADH DEHYDROGENASE [UBIQUINONE] 1 ALPHA SUBCOMPLEX ASSEMBLY FACTOR 8"/>
    <property type="match status" value="1"/>
</dbReference>
<evidence type="ECO:0008006" key="3">
    <source>
        <dbReference type="Google" id="ProtNLM"/>
    </source>
</evidence>
<comment type="caution">
    <text evidence="1">The sequence shown here is derived from an EMBL/GenBank/DDBJ whole genome shotgun (WGS) entry which is preliminary data.</text>
</comment>
<dbReference type="EMBL" id="MCGT01000003">
    <property type="protein sequence ID" value="ORX61459.1"/>
    <property type="molecule type" value="Genomic_DNA"/>
</dbReference>
<gene>
    <name evidence="1" type="ORF">DM01DRAFT_1332063</name>
</gene>
<evidence type="ECO:0000313" key="2">
    <source>
        <dbReference type="Proteomes" id="UP000242146"/>
    </source>
</evidence>
<dbReference type="Proteomes" id="UP000242146">
    <property type="component" value="Unassembled WGS sequence"/>
</dbReference>
<dbReference type="GO" id="GO:0005739">
    <property type="term" value="C:mitochondrion"/>
    <property type="evidence" value="ECO:0007669"/>
    <property type="project" value="InterPro"/>
</dbReference>
<keyword evidence="2" id="KW-1185">Reference proteome</keyword>
<reference evidence="1 2" key="1">
    <citation type="submission" date="2016-07" db="EMBL/GenBank/DDBJ databases">
        <title>Pervasive Adenine N6-methylation of Active Genes in Fungi.</title>
        <authorList>
            <consortium name="DOE Joint Genome Institute"/>
            <person name="Mondo S.J."/>
            <person name="Dannebaum R.O."/>
            <person name="Kuo R.C."/>
            <person name="Labutti K."/>
            <person name="Haridas S."/>
            <person name="Kuo A."/>
            <person name="Salamov A."/>
            <person name="Ahrendt S.R."/>
            <person name="Lipzen A."/>
            <person name="Sullivan W."/>
            <person name="Andreopoulos W.B."/>
            <person name="Clum A."/>
            <person name="Lindquist E."/>
            <person name="Daum C."/>
            <person name="Ramamoorthy G.K."/>
            <person name="Gryganskyi A."/>
            <person name="Culley D."/>
            <person name="Magnuson J.K."/>
            <person name="James T.Y."/>
            <person name="O'Malley M.A."/>
            <person name="Stajich J.E."/>
            <person name="Spatafora J.W."/>
            <person name="Visel A."/>
            <person name="Grigoriev I.V."/>
        </authorList>
    </citation>
    <scope>NUCLEOTIDE SEQUENCE [LARGE SCALE GENOMIC DNA]</scope>
    <source>
        <strain evidence="1 2">NRRL 3301</strain>
    </source>
</reference>
<dbReference type="InterPro" id="IPR034595">
    <property type="entry name" value="NDUFAF8"/>
</dbReference>
<dbReference type="OrthoDB" id="3821113at2759"/>
<sequence length="57" mass="6275">MGKRLASIAKGVATCSSTSAAYGQCVARSYKDAHKDMCAKEFDAFKKCVQEAIKRKW</sequence>
<accession>A0A1X2GU06</accession>
<proteinExistence type="predicted"/>
<dbReference type="PROSITE" id="PS51808">
    <property type="entry name" value="CHCH"/>
    <property type="match status" value="1"/>
</dbReference>
<dbReference type="AlphaFoldDB" id="A0A1X2GU06"/>
<name>A0A1X2GU06_9FUNG</name>